<keyword evidence="3 10" id="KW-0285">Flavoprotein</keyword>
<dbReference type="EC" id="2.7.1.180" evidence="1 10"/>
<evidence type="ECO:0000256" key="9">
    <source>
        <dbReference type="ARBA" id="ARBA00048540"/>
    </source>
</evidence>
<evidence type="ECO:0000256" key="5">
    <source>
        <dbReference type="ARBA" id="ARBA00022723"/>
    </source>
</evidence>
<dbReference type="Gene3D" id="3.10.520.10">
    <property type="entry name" value="ApbE-like domains"/>
    <property type="match status" value="1"/>
</dbReference>
<dbReference type="AlphaFoldDB" id="A0A521C4V3"/>
<dbReference type="PANTHER" id="PTHR30040:SF2">
    <property type="entry name" value="FAD:PROTEIN FMN TRANSFERASE"/>
    <property type="match status" value="1"/>
</dbReference>
<evidence type="ECO:0000256" key="2">
    <source>
        <dbReference type="ARBA" id="ARBA00016337"/>
    </source>
</evidence>
<comment type="similarity">
    <text evidence="10">Belongs to the ApbE family.</text>
</comment>
<keyword evidence="7 10" id="KW-0460">Magnesium</keyword>
<keyword evidence="4 10" id="KW-0808">Transferase</keyword>
<organism evidence="12 13">
    <name type="scientific">Fodinibius sediminis</name>
    <dbReference type="NCBI Taxonomy" id="1214077"/>
    <lineage>
        <taxon>Bacteria</taxon>
        <taxon>Pseudomonadati</taxon>
        <taxon>Balneolota</taxon>
        <taxon>Balneolia</taxon>
        <taxon>Balneolales</taxon>
        <taxon>Balneolaceae</taxon>
        <taxon>Fodinibius</taxon>
    </lineage>
</organism>
<keyword evidence="6 10" id="KW-0274">FAD</keyword>
<keyword evidence="12" id="KW-0449">Lipoprotein</keyword>
<name>A0A521C4V3_9BACT</name>
<dbReference type="OrthoDB" id="9778595at2"/>
<protein>
    <recommendedName>
        <fullName evidence="2 10">FAD:protein FMN transferase</fullName>
        <ecNumber evidence="1 10">2.7.1.180</ecNumber>
    </recommendedName>
    <alternativeName>
        <fullName evidence="8 10">Flavin transferase</fullName>
    </alternativeName>
</protein>
<dbReference type="SUPFAM" id="SSF143631">
    <property type="entry name" value="ApbE-like"/>
    <property type="match status" value="1"/>
</dbReference>
<evidence type="ECO:0000256" key="6">
    <source>
        <dbReference type="ARBA" id="ARBA00022827"/>
    </source>
</evidence>
<comment type="cofactor">
    <cofactor evidence="11">
        <name>Mg(2+)</name>
        <dbReference type="ChEBI" id="CHEBI:18420"/>
    </cofactor>
    <cofactor evidence="11">
        <name>Mn(2+)</name>
        <dbReference type="ChEBI" id="CHEBI:29035"/>
    </cofactor>
    <text evidence="11">Magnesium. Can also use manganese.</text>
</comment>
<evidence type="ECO:0000256" key="11">
    <source>
        <dbReference type="PIRSR" id="PIRSR006268-2"/>
    </source>
</evidence>
<gene>
    <name evidence="12" type="ORF">SAMN06265218_10536</name>
</gene>
<evidence type="ECO:0000256" key="1">
    <source>
        <dbReference type="ARBA" id="ARBA00011955"/>
    </source>
</evidence>
<accession>A0A521C4V3</accession>
<dbReference type="EMBL" id="FXTH01000005">
    <property type="protein sequence ID" value="SMO54444.1"/>
    <property type="molecule type" value="Genomic_DNA"/>
</dbReference>
<sequence length="326" mass="35985">MAINRKQFLEIAVTGGMGAFLGGAALLPGRWREKGVSLTSVHRRSLVMGSIISFQVIAESEEEGYEAIRRAEQAFRTLEKTFSMYDSDSEMARLTRQAGREAMTVTEESRRLLHFAKEVHQASEGRFDITIEPAMRRWGFRETPSEPVKRPGDRELRKIERLIGSEKIELEGGRVMLAEAGMAIDTGGIAGGYALDKALEVMKQTDVAAGFINFSGDIHCFGKPLDQQKWTVHLLNPETKEPVREPVELVNEALSTSGAYQNRRYDESDHSWGHLLLPDRAKPAEPVGSVTAVHASAMVADAWSTAAYLGAAAPEEVRTIVLTDRG</sequence>
<dbReference type="GO" id="GO:0046872">
    <property type="term" value="F:metal ion binding"/>
    <property type="evidence" value="ECO:0007669"/>
    <property type="project" value="UniProtKB-UniRule"/>
</dbReference>
<evidence type="ECO:0000313" key="13">
    <source>
        <dbReference type="Proteomes" id="UP000317593"/>
    </source>
</evidence>
<proteinExistence type="inferred from homology"/>
<reference evidence="12 13" key="1">
    <citation type="submission" date="2017-05" db="EMBL/GenBank/DDBJ databases">
        <authorList>
            <person name="Varghese N."/>
            <person name="Submissions S."/>
        </authorList>
    </citation>
    <scope>NUCLEOTIDE SEQUENCE [LARGE SCALE GENOMIC DNA]</scope>
    <source>
        <strain evidence="12 13">DSM 21194</strain>
    </source>
</reference>
<feature type="binding site" evidence="11">
    <location>
        <position position="305"/>
    </location>
    <ligand>
        <name>Mg(2+)</name>
        <dbReference type="ChEBI" id="CHEBI:18420"/>
    </ligand>
</feature>
<evidence type="ECO:0000313" key="12">
    <source>
        <dbReference type="EMBL" id="SMO54444.1"/>
    </source>
</evidence>
<dbReference type="InterPro" id="IPR024932">
    <property type="entry name" value="ApbE"/>
</dbReference>
<dbReference type="Proteomes" id="UP000317593">
    <property type="component" value="Unassembled WGS sequence"/>
</dbReference>
<keyword evidence="5 10" id="KW-0479">Metal-binding</keyword>
<dbReference type="PIRSF" id="PIRSF006268">
    <property type="entry name" value="ApbE"/>
    <property type="match status" value="1"/>
</dbReference>
<dbReference type="RefSeq" id="WP_142713802.1">
    <property type="nucleotide sequence ID" value="NZ_FXTH01000005.1"/>
</dbReference>
<dbReference type="Pfam" id="PF02424">
    <property type="entry name" value="ApbE"/>
    <property type="match status" value="1"/>
</dbReference>
<evidence type="ECO:0000256" key="7">
    <source>
        <dbReference type="ARBA" id="ARBA00022842"/>
    </source>
</evidence>
<comment type="catalytic activity">
    <reaction evidence="9 10">
        <text>L-threonyl-[protein] + FAD = FMN-L-threonyl-[protein] + AMP + H(+)</text>
        <dbReference type="Rhea" id="RHEA:36847"/>
        <dbReference type="Rhea" id="RHEA-COMP:11060"/>
        <dbReference type="Rhea" id="RHEA-COMP:11061"/>
        <dbReference type="ChEBI" id="CHEBI:15378"/>
        <dbReference type="ChEBI" id="CHEBI:30013"/>
        <dbReference type="ChEBI" id="CHEBI:57692"/>
        <dbReference type="ChEBI" id="CHEBI:74257"/>
        <dbReference type="ChEBI" id="CHEBI:456215"/>
        <dbReference type="EC" id="2.7.1.180"/>
    </reaction>
</comment>
<feature type="binding site" evidence="11">
    <location>
        <position position="301"/>
    </location>
    <ligand>
        <name>Mg(2+)</name>
        <dbReference type="ChEBI" id="CHEBI:18420"/>
    </ligand>
</feature>
<evidence type="ECO:0000256" key="4">
    <source>
        <dbReference type="ARBA" id="ARBA00022679"/>
    </source>
</evidence>
<dbReference type="PANTHER" id="PTHR30040">
    <property type="entry name" value="THIAMINE BIOSYNTHESIS LIPOPROTEIN APBE"/>
    <property type="match status" value="1"/>
</dbReference>
<keyword evidence="13" id="KW-1185">Reference proteome</keyword>
<dbReference type="InterPro" id="IPR003374">
    <property type="entry name" value="ApbE-like_sf"/>
</dbReference>
<feature type="binding site" evidence="11">
    <location>
        <position position="188"/>
    </location>
    <ligand>
        <name>Mg(2+)</name>
        <dbReference type="ChEBI" id="CHEBI:18420"/>
    </ligand>
</feature>
<dbReference type="GO" id="GO:0016740">
    <property type="term" value="F:transferase activity"/>
    <property type="evidence" value="ECO:0007669"/>
    <property type="project" value="UniProtKB-UniRule"/>
</dbReference>
<evidence type="ECO:0000256" key="10">
    <source>
        <dbReference type="PIRNR" id="PIRNR006268"/>
    </source>
</evidence>
<evidence type="ECO:0000256" key="8">
    <source>
        <dbReference type="ARBA" id="ARBA00031306"/>
    </source>
</evidence>
<evidence type="ECO:0000256" key="3">
    <source>
        <dbReference type="ARBA" id="ARBA00022630"/>
    </source>
</evidence>